<proteinExistence type="predicted"/>
<gene>
    <name evidence="4" type="ORF">VIBNISOn1_1110012</name>
</gene>
<evidence type="ECO:0000313" key="5">
    <source>
        <dbReference type="Proteomes" id="UP000018211"/>
    </source>
</evidence>
<comment type="caution">
    <text evidence="4">The sequence shown here is derived from an EMBL/GenBank/DDBJ whole genome shotgun (WGS) entry which is preliminary data.</text>
</comment>
<dbReference type="InterPro" id="IPR016047">
    <property type="entry name" value="M23ase_b-sheet_dom"/>
</dbReference>
<dbReference type="PANTHER" id="PTHR21666:SF289">
    <property type="entry name" value="L-ALA--D-GLU ENDOPEPTIDASE"/>
    <property type="match status" value="1"/>
</dbReference>
<dbReference type="Pfam" id="PF01551">
    <property type="entry name" value="Peptidase_M23"/>
    <property type="match status" value="1"/>
</dbReference>
<evidence type="ECO:0000256" key="1">
    <source>
        <dbReference type="ARBA" id="ARBA00022729"/>
    </source>
</evidence>
<dbReference type="InterPro" id="IPR011055">
    <property type="entry name" value="Dup_hybrid_motif"/>
</dbReference>
<dbReference type="FunFam" id="2.70.70.10:FF:000006">
    <property type="entry name" value="M23 family peptidase"/>
    <property type="match status" value="1"/>
</dbReference>
<evidence type="ECO:0000259" key="3">
    <source>
        <dbReference type="Pfam" id="PF01551"/>
    </source>
</evidence>
<feature type="domain" description="M23ase beta-sheet core" evidence="3">
    <location>
        <begin position="185"/>
        <end position="280"/>
    </location>
</feature>
<sequence>MSRKIQISIPTSSGVQHFFVGRKATAGILLSLFALPSFLGTSIYQYLSAKDHAESSLARAEQSFVHAQTQIDYLDQKSDQFKALYEAQISANHSLTQELEEKKGEILTLGKRVNDVESVLGITQETSVVDYAELSLEQRIDAAAIDSAVRATMFRLLPNDSPVIYQRISSSYGYRKNPITGKRHRHLGIDLTCQRGEQVLAPADGVVELRRPSREGYGNLLKLRHAFGFMTSYAHLQSFKVRSGQFVKKGDVVATCGNSGNSTGPHLHYEVRFLGRTLNPKHFMDWTPDSFDTLFEKERSIKWASLVDVMSNVVKLQVLLTQNPSKEPDSVDTVKNATETEVVN</sequence>
<keyword evidence="1" id="KW-0732">Signal</keyword>
<dbReference type="Proteomes" id="UP000018211">
    <property type="component" value="Unassembled WGS sequence"/>
</dbReference>
<accession>A0AAV2VIX4</accession>
<dbReference type="EMBL" id="CAOF01000015">
    <property type="protein sequence ID" value="CCO44439.1"/>
    <property type="molecule type" value="Genomic_DNA"/>
</dbReference>
<dbReference type="PANTHER" id="PTHR21666">
    <property type="entry name" value="PEPTIDASE-RELATED"/>
    <property type="match status" value="1"/>
</dbReference>
<feature type="compositionally biased region" description="Polar residues" evidence="2">
    <location>
        <begin position="333"/>
        <end position="344"/>
    </location>
</feature>
<dbReference type="Gene3D" id="2.70.70.10">
    <property type="entry name" value="Glucose Permease (Domain IIA)"/>
    <property type="match status" value="1"/>
</dbReference>
<dbReference type="AlphaFoldDB" id="A0AAV2VIX4"/>
<evidence type="ECO:0000313" key="4">
    <source>
        <dbReference type="EMBL" id="CCO44439.1"/>
    </source>
</evidence>
<dbReference type="SUPFAM" id="SSF51261">
    <property type="entry name" value="Duplicated hybrid motif"/>
    <property type="match status" value="1"/>
</dbReference>
<evidence type="ECO:0000256" key="2">
    <source>
        <dbReference type="SAM" id="MobiDB-lite"/>
    </source>
</evidence>
<name>A0AAV2VIX4_9VIBR</name>
<feature type="region of interest" description="Disordered" evidence="2">
    <location>
        <begin position="325"/>
        <end position="344"/>
    </location>
</feature>
<organism evidence="4 5">
    <name type="scientific">Vibrio nigripulchritudo SOn1</name>
    <dbReference type="NCBI Taxonomy" id="1238450"/>
    <lineage>
        <taxon>Bacteria</taxon>
        <taxon>Pseudomonadati</taxon>
        <taxon>Pseudomonadota</taxon>
        <taxon>Gammaproteobacteria</taxon>
        <taxon>Vibrionales</taxon>
        <taxon>Vibrionaceae</taxon>
        <taxon>Vibrio</taxon>
    </lineage>
</organism>
<reference evidence="4 5" key="1">
    <citation type="journal article" date="2013" name="ISME J.">
        <title>Comparative genomics of pathogenic lineages of Vibrio nigripulchritudo identifies virulence-associated traits.</title>
        <authorList>
            <person name="Goudenege D."/>
            <person name="Labreuche Y."/>
            <person name="Krin E."/>
            <person name="Ansquer D."/>
            <person name="Mangenot S."/>
            <person name="Calteau A."/>
            <person name="Medigue C."/>
            <person name="Mazel D."/>
            <person name="Polz M.F."/>
            <person name="Le Roux F."/>
        </authorList>
    </citation>
    <scope>NUCLEOTIDE SEQUENCE [LARGE SCALE GENOMIC DNA]</scope>
    <source>
        <strain evidence="4 5">SOn1</strain>
    </source>
</reference>
<protein>
    <submittedName>
        <fullName evidence="4">Peptidase M23</fullName>
    </submittedName>
</protein>
<dbReference type="RefSeq" id="WP_004397937.1">
    <property type="nucleotide sequence ID" value="NZ_LK391965.1"/>
</dbReference>
<dbReference type="InterPro" id="IPR050570">
    <property type="entry name" value="Cell_wall_metabolism_enzyme"/>
</dbReference>
<dbReference type="CDD" id="cd12797">
    <property type="entry name" value="M23_peptidase"/>
    <property type="match status" value="1"/>
</dbReference>
<dbReference type="GO" id="GO:0004222">
    <property type="term" value="F:metalloendopeptidase activity"/>
    <property type="evidence" value="ECO:0007669"/>
    <property type="project" value="TreeGrafter"/>
</dbReference>